<dbReference type="PhylomeDB" id="E9H2M3"/>
<sequence length="303" mass="33873">MNSAIEKPLSPKMGFGYRGFGGTSITAVISKHEINQPIAAVNQINHPKEFNIYTKIPTGKRNVIQPLPGTKKNLEDLKPKPFRARPVPRHHYKEPFRPELPSRKGRQSAPKEETNPGLVSQPAKEELNSTESDLTVSETAEPPATITEPEVKGVDEQPEGESDGVEDSDEPDVTSTIVSILQSYQEPDVITPIQTLNGPFAFPNSRYDTVDIPDEVEKGEQQSGMNLQEESDIVDGVSSSDYLKAYLEMMEMVKPRRKPIVIGVTKKQRKKEAGTLPAVNKTPEFWSKAERIIRKYKLKKKRS</sequence>
<organism evidence="2 3">
    <name type="scientific">Daphnia pulex</name>
    <name type="common">Water flea</name>
    <dbReference type="NCBI Taxonomy" id="6669"/>
    <lineage>
        <taxon>Eukaryota</taxon>
        <taxon>Metazoa</taxon>
        <taxon>Ecdysozoa</taxon>
        <taxon>Arthropoda</taxon>
        <taxon>Crustacea</taxon>
        <taxon>Branchiopoda</taxon>
        <taxon>Diplostraca</taxon>
        <taxon>Cladocera</taxon>
        <taxon>Anomopoda</taxon>
        <taxon>Daphniidae</taxon>
        <taxon>Daphnia</taxon>
    </lineage>
</organism>
<name>E9H2M3_DAPPU</name>
<keyword evidence="3" id="KW-1185">Reference proteome</keyword>
<feature type="region of interest" description="Disordered" evidence="1">
    <location>
        <begin position="61"/>
        <end position="174"/>
    </location>
</feature>
<gene>
    <name evidence="2" type="ORF">DAPPUDRAFT_109312</name>
</gene>
<dbReference type="OrthoDB" id="6396510at2759"/>
<evidence type="ECO:0000313" key="3">
    <source>
        <dbReference type="Proteomes" id="UP000000305"/>
    </source>
</evidence>
<dbReference type="AlphaFoldDB" id="E9H2M3"/>
<proteinExistence type="predicted"/>
<reference evidence="2 3" key="1">
    <citation type="journal article" date="2011" name="Science">
        <title>The ecoresponsive genome of Daphnia pulex.</title>
        <authorList>
            <person name="Colbourne J.K."/>
            <person name="Pfrender M.E."/>
            <person name="Gilbert D."/>
            <person name="Thomas W.K."/>
            <person name="Tucker A."/>
            <person name="Oakley T.H."/>
            <person name="Tokishita S."/>
            <person name="Aerts A."/>
            <person name="Arnold G.J."/>
            <person name="Basu M.K."/>
            <person name="Bauer D.J."/>
            <person name="Caceres C.E."/>
            <person name="Carmel L."/>
            <person name="Casola C."/>
            <person name="Choi J.H."/>
            <person name="Detter J.C."/>
            <person name="Dong Q."/>
            <person name="Dusheyko S."/>
            <person name="Eads B.D."/>
            <person name="Frohlich T."/>
            <person name="Geiler-Samerotte K.A."/>
            <person name="Gerlach D."/>
            <person name="Hatcher P."/>
            <person name="Jogdeo S."/>
            <person name="Krijgsveld J."/>
            <person name="Kriventseva E.V."/>
            <person name="Kultz D."/>
            <person name="Laforsch C."/>
            <person name="Lindquist E."/>
            <person name="Lopez J."/>
            <person name="Manak J.R."/>
            <person name="Muller J."/>
            <person name="Pangilinan J."/>
            <person name="Patwardhan R.P."/>
            <person name="Pitluck S."/>
            <person name="Pritham E.J."/>
            <person name="Rechtsteiner A."/>
            <person name="Rho M."/>
            <person name="Rogozin I.B."/>
            <person name="Sakarya O."/>
            <person name="Salamov A."/>
            <person name="Schaack S."/>
            <person name="Shapiro H."/>
            <person name="Shiga Y."/>
            <person name="Skalitzky C."/>
            <person name="Smith Z."/>
            <person name="Souvorov A."/>
            <person name="Sung W."/>
            <person name="Tang Z."/>
            <person name="Tsuchiya D."/>
            <person name="Tu H."/>
            <person name="Vos H."/>
            <person name="Wang M."/>
            <person name="Wolf Y.I."/>
            <person name="Yamagata H."/>
            <person name="Yamada T."/>
            <person name="Ye Y."/>
            <person name="Shaw J.R."/>
            <person name="Andrews J."/>
            <person name="Crease T.J."/>
            <person name="Tang H."/>
            <person name="Lucas S.M."/>
            <person name="Robertson H.M."/>
            <person name="Bork P."/>
            <person name="Koonin E.V."/>
            <person name="Zdobnov E.M."/>
            <person name="Grigoriev I.V."/>
            <person name="Lynch M."/>
            <person name="Boore J.L."/>
        </authorList>
    </citation>
    <scope>NUCLEOTIDE SEQUENCE [LARGE SCALE GENOMIC DNA]</scope>
</reference>
<feature type="compositionally biased region" description="Basic and acidic residues" evidence="1">
    <location>
        <begin position="93"/>
        <end position="102"/>
    </location>
</feature>
<dbReference type="EMBL" id="GL732586">
    <property type="protein sequence ID" value="EFX74039.1"/>
    <property type="molecule type" value="Genomic_DNA"/>
</dbReference>
<feature type="compositionally biased region" description="Polar residues" evidence="1">
    <location>
        <begin position="129"/>
        <end position="138"/>
    </location>
</feature>
<feature type="compositionally biased region" description="Basic residues" evidence="1">
    <location>
        <begin position="80"/>
        <end position="92"/>
    </location>
</feature>
<evidence type="ECO:0000256" key="1">
    <source>
        <dbReference type="SAM" id="MobiDB-lite"/>
    </source>
</evidence>
<dbReference type="HOGENOM" id="CLU_049793_0_0_1"/>
<dbReference type="KEGG" id="dpx:DAPPUDRAFT_109312"/>
<dbReference type="Proteomes" id="UP000000305">
    <property type="component" value="Unassembled WGS sequence"/>
</dbReference>
<evidence type="ECO:0000313" key="2">
    <source>
        <dbReference type="EMBL" id="EFX74039.1"/>
    </source>
</evidence>
<dbReference type="InParanoid" id="E9H2M3"/>
<accession>E9H2M3</accession>
<feature type="compositionally biased region" description="Acidic residues" evidence="1">
    <location>
        <begin position="156"/>
        <end position="172"/>
    </location>
</feature>
<protein>
    <submittedName>
        <fullName evidence="2">Uncharacterized protein</fullName>
    </submittedName>
</protein>